<accession>A0A177G7N5</accession>
<dbReference type="EMBL" id="LVHD01000019">
    <property type="protein sequence ID" value="OAG75811.1"/>
    <property type="molecule type" value="Genomic_DNA"/>
</dbReference>
<sequence>MTGRAGASKHADPGRHGGSLLHVCQSIQQETLAFPLCQAAGHEDNRNACGHVPSFSQPVHALAADSIRAELGDIRASRNNPQTIRPDVIVLRQPLADMLADGNHPVAGGQNSIIALFAGKIVGMHPVPCGDKRRARAVAGQTSHPCRGARTGMNKSHVILPDKARQRAGIAQNRERVFAATAGQGVVLCSQSFQRGNQPATCTHHQCGAACLRDGIGHFQRAPFYSALLECRKNLQNDGGRWRNRHVRAVSMVFWQQTLFCKQPHFWPDLTTRPVSALWKER</sequence>
<protein>
    <submittedName>
        <fullName evidence="1">Uncharacterized protein</fullName>
    </submittedName>
</protein>
<evidence type="ECO:0000313" key="1">
    <source>
        <dbReference type="EMBL" id="OAG75811.1"/>
    </source>
</evidence>
<dbReference type="PATRIC" id="fig|178901.16.peg.3099"/>
<proteinExistence type="predicted"/>
<comment type="caution">
    <text evidence="1">The sequence shown here is derived from an EMBL/GenBank/DDBJ whole genome shotgun (WGS) entry which is preliminary data.</text>
</comment>
<evidence type="ECO:0000313" key="2">
    <source>
        <dbReference type="Proteomes" id="UP000077349"/>
    </source>
</evidence>
<name>A0A177G7N5_9PROT</name>
<reference evidence="1 2" key="1">
    <citation type="submission" date="2016-03" db="EMBL/GenBank/DDBJ databases">
        <title>Draft genome sequence of Acetobacter malorum CECT 7742, a strain isolated from strawberry vinegar.</title>
        <authorList>
            <person name="Sainz F."/>
            <person name="Mas A."/>
            <person name="Torija M.J."/>
        </authorList>
    </citation>
    <scope>NUCLEOTIDE SEQUENCE [LARGE SCALE GENOMIC DNA]</scope>
    <source>
        <strain evidence="1 2">CECT 7742</strain>
    </source>
</reference>
<dbReference type="Proteomes" id="UP000077349">
    <property type="component" value="Unassembled WGS sequence"/>
</dbReference>
<dbReference type="AlphaFoldDB" id="A0A177G7N5"/>
<organism evidence="1 2">
    <name type="scientific">Acetobacter malorum</name>
    <dbReference type="NCBI Taxonomy" id="178901"/>
    <lineage>
        <taxon>Bacteria</taxon>
        <taxon>Pseudomonadati</taxon>
        <taxon>Pseudomonadota</taxon>
        <taxon>Alphaproteobacteria</taxon>
        <taxon>Acetobacterales</taxon>
        <taxon>Acetobacteraceae</taxon>
        <taxon>Acetobacter</taxon>
    </lineage>
</organism>
<gene>
    <name evidence="1" type="ORF">Amal_02913</name>
</gene>